<dbReference type="OrthoDB" id="5361565at2759"/>
<keyword evidence="7" id="KW-0732">Signal</keyword>
<dbReference type="GO" id="GO:0071944">
    <property type="term" value="C:cell periphery"/>
    <property type="evidence" value="ECO:0007669"/>
    <property type="project" value="UniProtKB-ARBA"/>
</dbReference>
<keyword evidence="4 6" id="KW-0472">Membrane</keyword>
<evidence type="ECO:0000256" key="1">
    <source>
        <dbReference type="ARBA" id="ARBA00004167"/>
    </source>
</evidence>
<evidence type="ECO:0000259" key="8">
    <source>
        <dbReference type="PROSITE" id="PS51767"/>
    </source>
</evidence>
<comment type="caution">
    <text evidence="9">The sequence shown here is derived from an EMBL/GenBank/DDBJ whole genome shotgun (WGS) entry which is preliminary data.</text>
</comment>
<dbReference type="STRING" id="37992.A0A4Z0ZHC9"/>
<dbReference type="GO" id="GO:0016020">
    <property type="term" value="C:membrane"/>
    <property type="evidence" value="ECO:0007669"/>
    <property type="project" value="UniProtKB-SubCell"/>
</dbReference>
<dbReference type="PROSITE" id="PS51767">
    <property type="entry name" value="PEPTIDASE_A1"/>
    <property type="match status" value="1"/>
</dbReference>
<dbReference type="EMBL" id="SKBN01000004">
    <property type="protein sequence ID" value="TGJ88342.1"/>
    <property type="molecule type" value="Genomic_DNA"/>
</dbReference>
<keyword evidence="2 6" id="KW-0812">Transmembrane</keyword>
<evidence type="ECO:0000256" key="4">
    <source>
        <dbReference type="ARBA" id="ARBA00023136"/>
    </source>
</evidence>
<feature type="region of interest" description="Disordered" evidence="5">
    <location>
        <begin position="422"/>
        <end position="447"/>
    </location>
</feature>
<feature type="compositionally biased region" description="Low complexity" evidence="5">
    <location>
        <begin position="428"/>
        <end position="447"/>
    </location>
</feature>
<dbReference type="InterPro" id="IPR051694">
    <property type="entry name" value="Immunoregulatory_rcpt-like"/>
</dbReference>
<reference evidence="9 10" key="1">
    <citation type="submission" date="2019-03" db="EMBL/GenBank/DDBJ databases">
        <title>Draft genome sequence of Xylaria hypoxylon DSM 108379, a ubiquitous saprotrophic-parasitic fungi on hardwood.</title>
        <authorList>
            <person name="Buettner E."/>
            <person name="Leonhardt S."/>
            <person name="Gebauer A.M."/>
            <person name="Liers C."/>
            <person name="Hofrichter M."/>
            <person name="Kellner H."/>
        </authorList>
    </citation>
    <scope>NUCLEOTIDE SEQUENCE [LARGE SCALE GENOMIC DNA]</scope>
    <source>
        <strain evidence="9 10">DSM 108379</strain>
    </source>
</reference>
<dbReference type="AlphaFoldDB" id="A0A4Z0ZHC9"/>
<feature type="signal peptide" evidence="7">
    <location>
        <begin position="1"/>
        <end position="18"/>
    </location>
</feature>
<protein>
    <recommendedName>
        <fullName evidence="8">Peptidase A1 domain-containing protein</fullName>
    </recommendedName>
</protein>
<proteinExistence type="predicted"/>
<evidence type="ECO:0000256" key="6">
    <source>
        <dbReference type="SAM" id="Phobius"/>
    </source>
</evidence>
<evidence type="ECO:0000313" key="9">
    <source>
        <dbReference type="EMBL" id="TGJ88342.1"/>
    </source>
</evidence>
<evidence type="ECO:0000313" key="10">
    <source>
        <dbReference type="Proteomes" id="UP000297716"/>
    </source>
</evidence>
<dbReference type="Gene3D" id="2.40.70.10">
    <property type="entry name" value="Acid Proteases"/>
    <property type="match status" value="2"/>
</dbReference>
<feature type="domain" description="Peptidase A1" evidence="8">
    <location>
        <begin position="46"/>
        <end position="401"/>
    </location>
</feature>
<dbReference type="Proteomes" id="UP000297716">
    <property type="component" value="Unassembled WGS sequence"/>
</dbReference>
<name>A0A4Z0ZHC9_9PEZI</name>
<dbReference type="InterPro" id="IPR033121">
    <property type="entry name" value="PEPTIDASE_A1"/>
</dbReference>
<keyword evidence="10" id="KW-1185">Reference proteome</keyword>
<evidence type="ECO:0000256" key="3">
    <source>
        <dbReference type="ARBA" id="ARBA00022989"/>
    </source>
</evidence>
<dbReference type="InterPro" id="IPR021109">
    <property type="entry name" value="Peptidase_aspartic_dom_sf"/>
</dbReference>
<evidence type="ECO:0000256" key="5">
    <source>
        <dbReference type="SAM" id="MobiDB-lite"/>
    </source>
</evidence>
<evidence type="ECO:0000256" key="7">
    <source>
        <dbReference type="SAM" id="SignalP"/>
    </source>
</evidence>
<feature type="region of interest" description="Disordered" evidence="5">
    <location>
        <begin position="109"/>
        <end position="129"/>
    </location>
</feature>
<dbReference type="SUPFAM" id="SSF50630">
    <property type="entry name" value="Acid proteases"/>
    <property type="match status" value="1"/>
</dbReference>
<feature type="chain" id="PRO_5021202134" description="Peptidase A1 domain-containing protein" evidence="7">
    <location>
        <begin position="19"/>
        <end position="540"/>
    </location>
</feature>
<gene>
    <name evidence="9" type="ORF">E0Z10_g400</name>
</gene>
<organism evidence="9 10">
    <name type="scientific">Xylaria hypoxylon</name>
    <dbReference type="NCBI Taxonomy" id="37992"/>
    <lineage>
        <taxon>Eukaryota</taxon>
        <taxon>Fungi</taxon>
        <taxon>Dikarya</taxon>
        <taxon>Ascomycota</taxon>
        <taxon>Pezizomycotina</taxon>
        <taxon>Sordariomycetes</taxon>
        <taxon>Xylariomycetidae</taxon>
        <taxon>Xylariales</taxon>
        <taxon>Xylariaceae</taxon>
        <taxon>Xylaria</taxon>
    </lineage>
</organism>
<feature type="transmembrane region" description="Helical" evidence="6">
    <location>
        <begin position="456"/>
        <end position="478"/>
    </location>
</feature>
<dbReference type="PANTHER" id="PTHR15549:SF26">
    <property type="entry name" value="AXIAL BUDDING PATTERN PROTEIN 2-RELATED"/>
    <property type="match status" value="1"/>
</dbReference>
<keyword evidence="3 6" id="KW-1133">Transmembrane helix</keyword>
<accession>A0A4Z0ZHC9</accession>
<dbReference type="PANTHER" id="PTHR15549">
    <property type="entry name" value="PAIRED IMMUNOGLOBULIN-LIKE TYPE 2 RECEPTOR"/>
    <property type="match status" value="1"/>
</dbReference>
<evidence type="ECO:0000256" key="2">
    <source>
        <dbReference type="ARBA" id="ARBA00022692"/>
    </source>
</evidence>
<comment type="subcellular location">
    <subcellularLocation>
        <location evidence="1">Membrane</location>
        <topology evidence="1">Single-pass membrane protein</topology>
    </subcellularLocation>
</comment>
<sequence length="540" mass="59002">MIVINFLPLVLICVLVCAMPCEDIEPLAFPITDVQILPDNSKSFTKGIPAGVGTPRQNIVFLPWPELNNTWIYDEQPFCDSSIIFNDVICRVRRGNLYSEVNSSSYKKTEDIPSAGGAPVETESKGAESGIGDLLSSSVAVRDRLNIGPVQVAESFPFGVPRLSWDHGYTISHALGLGSNSTLLNTLVRTGQIGSRVWSIFWGRMWVDPEDAMDGSLVLGGYDVQKVIGRNYTQPLDFSDKTGCWTGMKVHISSVKLNLRTGDDVELLPPNTAIDTCIVPQRQLLLEGPQIIIDTFENKTGMFSIGRSFGLHWSSYKYEDVNIFDGDMTISLSSGLDVRIPNSQYLVPFVEVDRSGTRVFNTSQREFLFNTVYDSPSTLGRYFLTGAYLMVDHDAGTFTMWAANPSRESTLVSVVSTNAEANCGNTTAPGPSSNGSDSSIPPSHSSSTSALSAGSIAGIAIGAVAALGIIGVGVYFFYKRRRNHIMEPTTDPVNVPPGEKYVYDGPEQIGRHPAPHELHSDVIRPELAGNQRRPRSIYEM</sequence>